<evidence type="ECO:0000256" key="6">
    <source>
        <dbReference type="ARBA" id="ARBA00022679"/>
    </source>
</evidence>
<feature type="domain" description="Penicillin-binding protein transpeptidase" evidence="15">
    <location>
        <begin position="347"/>
        <end position="581"/>
    </location>
</feature>
<evidence type="ECO:0000256" key="5">
    <source>
        <dbReference type="ARBA" id="ARBA00022676"/>
    </source>
</evidence>
<proteinExistence type="predicted"/>
<dbReference type="PANTHER" id="PTHR32282">
    <property type="entry name" value="BINDING PROTEIN TRANSPEPTIDASE, PUTATIVE-RELATED"/>
    <property type="match status" value="1"/>
</dbReference>
<dbReference type="InterPro" id="IPR001460">
    <property type="entry name" value="PCN-bd_Tpept"/>
</dbReference>
<evidence type="ECO:0000256" key="13">
    <source>
        <dbReference type="ARBA" id="ARBA00034000"/>
    </source>
</evidence>
<keyword evidence="7" id="KW-0378">Hydrolase</keyword>
<gene>
    <name evidence="17" type="ORF">N7Z68_18965</name>
</gene>
<evidence type="ECO:0000313" key="17">
    <source>
        <dbReference type="EMBL" id="MDE5415447.1"/>
    </source>
</evidence>
<comment type="catalytic activity">
    <reaction evidence="14">
        <text>[GlcNAc-(1-&gt;4)-Mur2Ac(oyl-L-Ala-gamma-D-Glu-L-Lys-D-Ala-D-Ala)](n)-di-trans,octa-cis-undecaprenyl diphosphate + beta-D-GlcNAc-(1-&gt;4)-Mur2Ac(oyl-L-Ala-gamma-D-Glu-L-Lys-D-Ala-D-Ala)-di-trans,octa-cis-undecaprenyl diphosphate = [GlcNAc-(1-&gt;4)-Mur2Ac(oyl-L-Ala-gamma-D-Glu-L-Lys-D-Ala-D-Ala)](n+1)-di-trans,octa-cis-undecaprenyl diphosphate + di-trans,octa-cis-undecaprenyl diphosphate + H(+)</text>
        <dbReference type="Rhea" id="RHEA:23708"/>
        <dbReference type="Rhea" id="RHEA-COMP:9602"/>
        <dbReference type="Rhea" id="RHEA-COMP:9603"/>
        <dbReference type="ChEBI" id="CHEBI:15378"/>
        <dbReference type="ChEBI" id="CHEBI:58405"/>
        <dbReference type="ChEBI" id="CHEBI:60033"/>
        <dbReference type="ChEBI" id="CHEBI:78435"/>
        <dbReference type="EC" id="2.4.99.28"/>
    </reaction>
</comment>
<keyword evidence="5" id="KW-0328">Glycosyltransferase</keyword>
<organism evidence="17 18">
    <name type="scientific">Alkalihalobacterium chitinilyticum</name>
    <dbReference type="NCBI Taxonomy" id="2980103"/>
    <lineage>
        <taxon>Bacteria</taxon>
        <taxon>Bacillati</taxon>
        <taxon>Bacillota</taxon>
        <taxon>Bacilli</taxon>
        <taxon>Bacillales</taxon>
        <taxon>Bacillaceae</taxon>
        <taxon>Alkalihalobacterium</taxon>
    </lineage>
</organism>
<evidence type="ECO:0000256" key="3">
    <source>
        <dbReference type="ARBA" id="ARBA00022645"/>
    </source>
</evidence>
<keyword evidence="8" id="KW-0133">Cell shape</keyword>
<dbReference type="InterPro" id="IPR023346">
    <property type="entry name" value="Lysozyme-like_dom_sf"/>
</dbReference>
<evidence type="ECO:0000259" key="16">
    <source>
        <dbReference type="Pfam" id="PF00912"/>
    </source>
</evidence>
<evidence type="ECO:0000256" key="11">
    <source>
        <dbReference type="ARBA" id="ARBA00023268"/>
    </source>
</evidence>
<keyword evidence="3" id="KW-0121">Carboxypeptidase</keyword>
<evidence type="ECO:0000256" key="7">
    <source>
        <dbReference type="ARBA" id="ARBA00022801"/>
    </source>
</evidence>
<accession>A0ABT5VJ15</accession>
<evidence type="ECO:0000256" key="10">
    <source>
        <dbReference type="ARBA" id="ARBA00023136"/>
    </source>
</evidence>
<evidence type="ECO:0000256" key="14">
    <source>
        <dbReference type="ARBA" id="ARBA00049902"/>
    </source>
</evidence>
<keyword evidence="10" id="KW-0472">Membrane</keyword>
<keyword evidence="4" id="KW-0645">Protease</keyword>
<evidence type="ECO:0000256" key="12">
    <source>
        <dbReference type="ARBA" id="ARBA00023316"/>
    </source>
</evidence>
<sequence>MRMGTGLFITAILLVVFSFMLINTMNEMSKVQSIQSVLDEHVDIKEIHLSTNSYMYDRHGKLISEVYQSENRIYLSFSEIPQMVIDAFIATEDRRFFDHKGYDPSSIARAFLTNYKTNSIEEGASTVTQQLVRNLFLTHDQTYDRKLSELLYAYKLEQMYSKEKILELYINTIFFHNGVYGIEAASHYYFSKPSNELTLAQITFLCAVPNNPSHYNPLKNSENTKLRQQWILEKMLEAQVIDKDEYEKARAENIQLAVSTKIDLYPDYVTYIHHELTQLIAQKEGYQQQLQNAPAESKQAVQQKLDQRVQKVLEQGIRIETALDPDIQRKSMQAIEKQLPNNDIQSSAVVIHHPTNEVVAITGGRNYKKFDFHRGFQAFRQPGSAIKPLLVYAPYIAEHGVSNQSSINADHFCKKNYCPKNFGGAQYGSVTLETALKNSYNTPAVRIFDRTGVDTSFRYLDKFGFSRVVPNDYGLPAALGGFTHGMSPLELTQAYTTFASDGVYQRSYGIRRVTDLKGNVLYEWNEAPQHIWNSSVNQQMKSLLHKVVTEGTGKKANQPSTYIGGKTGTTNAFHDIWFVGIRDEYTAGVWVGRDKPSSLQSIYNRGPHLLIWRDIMR</sequence>
<comment type="subcellular location">
    <subcellularLocation>
        <location evidence="1">Cell membrane</location>
    </subcellularLocation>
</comment>
<evidence type="ECO:0000259" key="15">
    <source>
        <dbReference type="Pfam" id="PF00905"/>
    </source>
</evidence>
<dbReference type="InterPro" id="IPR001264">
    <property type="entry name" value="Glyco_trans_51"/>
</dbReference>
<evidence type="ECO:0000313" key="18">
    <source>
        <dbReference type="Proteomes" id="UP001148125"/>
    </source>
</evidence>
<dbReference type="Gene3D" id="3.40.710.10">
    <property type="entry name" value="DD-peptidase/beta-lactamase superfamily"/>
    <property type="match status" value="1"/>
</dbReference>
<dbReference type="EMBL" id="JAOTPO010000016">
    <property type="protein sequence ID" value="MDE5415447.1"/>
    <property type="molecule type" value="Genomic_DNA"/>
</dbReference>
<dbReference type="Pfam" id="PF00905">
    <property type="entry name" value="Transpeptidase"/>
    <property type="match status" value="1"/>
</dbReference>
<keyword evidence="18" id="KW-1185">Reference proteome</keyword>
<dbReference type="Proteomes" id="UP001148125">
    <property type="component" value="Unassembled WGS sequence"/>
</dbReference>
<evidence type="ECO:0000256" key="9">
    <source>
        <dbReference type="ARBA" id="ARBA00022984"/>
    </source>
</evidence>
<dbReference type="Gene3D" id="1.10.3810.10">
    <property type="entry name" value="Biosynthetic peptidoglycan transglycosylase-like"/>
    <property type="match status" value="1"/>
</dbReference>
<dbReference type="PANTHER" id="PTHR32282:SF11">
    <property type="entry name" value="PENICILLIN-BINDING PROTEIN 1B"/>
    <property type="match status" value="1"/>
</dbReference>
<keyword evidence="6" id="KW-0808">Transferase</keyword>
<dbReference type="SUPFAM" id="SSF56601">
    <property type="entry name" value="beta-lactamase/transpeptidase-like"/>
    <property type="match status" value="1"/>
</dbReference>
<comment type="catalytic activity">
    <reaction evidence="13">
        <text>Preferential cleavage: (Ac)2-L-Lys-D-Ala-|-D-Ala. Also transpeptidation of peptidyl-alanyl moieties that are N-acyl substituents of D-alanine.</text>
        <dbReference type="EC" id="3.4.16.4"/>
    </reaction>
</comment>
<dbReference type="SUPFAM" id="SSF53955">
    <property type="entry name" value="Lysozyme-like"/>
    <property type="match status" value="1"/>
</dbReference>
<keyword evidence="2" id="KW-1003">Cell membrane</keyword>
<comment type="caution">
    <text evidence="17">The sequence shown here is derived from an EMBL/GenBank/DDBJ whole genome shotgun (WGS) entry which is preliminary data.</text>
</comment>
<evidence type="ECO:0000256" key="4">
    <source>
        <dbReference type="ARBA" id="ARBA00022670"/>
    </source>
</evidence>
<protein>
    <submittedName>
        <fullName evidence="17">Penicillin-binding protein</fullName>
    </submittedName>
</protein>
<evidence type="ECO:0000256" key="2">
    <source>
        <dbReference type="ARBA" id="ARBA00022475"/>
    </source>
</evidence>
<keyword evidence="9" id="KW-0573">Peptidoglycan synthesis</keyword>
<keyword evidence="12" id="KW-0961">Cell wall biogenesis/degradation</keyword>
<feature type="domain" description="Glycosyl transferase family 51" evidence="16">
    <location>
        <begin position="60"/>
        <end position="235"/>
    </location>
</feature>
<dbReference type="InterPro" id="IPR012338">
    <property type="entry name" value="Beta-lactam/transpept-like"/>
</dbReference>
<reference evidence="17" key="1">
    <citation type="submission" date="2024-05" db="EMBL/GenBank/DDBJ databases">
        <title>Alkalihalobacillus sp. strain MEB203 novel alkaliphilic bacterium from Lonar Lake, India.</title>
        <authorList>
            <person name="Joshi A."/>
            <person name="Thite S."/>
            <person name="Mengade P."/>
        </authorList>
    </citation>
    <scope>NUCLEOTIDE SEQUENCE</scope>
    <source>
        <strain evidence="17">MEB 203</strain>
    </source>
</reference>
<dbReference type="Pfam" id="PF00912">
    <property type="entry name" value="Transgly"/>
    <property type="match status" value="1"/>
</dbReference>
<evidence type="ECO:0000256" key="1">
    <source>
        <dbReference type="ARBA" id="ARBA00004236"/>
    </source>
</evidence>
<dbReference type="InterPro" id="IPR036950">
    <property type="entry name" value="PBP_transglycosylase"/>
</dbReference>
<dbReference type="InterPro" id="IPR050396">
    <property type="entry name" value="Glycosyltr_51/Transpeptidase"/>
</dbReference>
<evidence type="ECO:0000256" key="8">
    <source>
        <dbReference type="ARBA" id="ARBA00022960"/>
    </source>
</evidence>
<keyword evidence="11" id="KW-0511">Multifunctional enzyme</keyword>
<name>A0ABT5VJ15_9BACI</name>